<feature type="transmembrane region" description="Helical" evidence="6">
    <location>
        <begin position="284"/>
        <end position="302"/>
    </location>
</feature>
<dbReference type="InterPro" id="IPR000620">
    <property type="entry name" value="EamA_dom"/>
</dbReference>
<proteinExistence type="inferred from homology"/>
<dbReference type="OrthoDB" id="2352272at2"/>
<feature type="transmembrane region" description="Helical" evidence="6">
    <location>
        <begin position="191"/>
        <end position="213"/>
    </location>
</feature>
<evidence type="ECO:0000313" key="8">
    <source>
        <dbReference type="EMBL" id="SUA99826.1"/>
    </source>
</evidence>
<feature type="transmembrane region" description="Helical" evidence="6">
    <location>
        <begin position="260"/>
        <end position="278"/>
    </location>
</feature>
<dbReference type="EMBL" id="UGSK01000001">
    <property type="protein sequence ID" value="SUA99826.1"/>
    <property type="molecule type" value="Genomic_DNA"/>
</dbReference>
<evidence type="ECO:0000313" key="9">
    <source>
        <dbReference type="Proteomes" id="UP000255000"/>
    </source>
</evidence>
<gene>
    <name evidence="8" type="primary">eamA_1</name>
    <name evidence="8" type="ORF">NCTC13350_00729</name>
</gene>
<keyword evidence="5 6" id="KW-0472">Membrane</keyword>
<protein>
    <submittedName>
        <fullName evidence="8">Probable amino-acid metabolite efflux pump</fullName>
    </submittedName>
</protein>
<feature type="transmembrane region" description="Helical" evidence="6">
    <location>
        <begin position="49"/>
        <end position="67"/>
    </location>
</feature>
<evidence type="ECO:0000256" key="1">
    <source>
        <dbReference type="ARBA" id="ARBA00004141"/>
    </source>
</evidence>
<reference evidence="8 9" key="1">
    <citation type="submission" date="2018-06" db="EMBL/GenBank/DDBJ databases">
        <authorList>
            <consortium name="Pathogen Informatics"/>
            <person name="Doyle S."/>
        </authorList>
    </citation>
    <scope>NUCLEOTIDE SEQUENCE [LARGE SCALE GENOMIC DNA]</scope>
    <source>
        <strain evidence="8 9">NCTC13350</strain>
    </source>
</reference>
<sequence>MTMAESRITAPASPLTSKDLGLYGLTVFSWGFSWIAMKGQVANVAPEVSVFWRFVLAAAVMLGWSVIRRERLAFPLKTHLRFAALGLFIFSTNFTLFYYGAKYLPSGLLAVVFSLASVFNLILGVVLFRQRPKLIILGAGLIGFTGIALMFWPQIAGAELNLDALKGLALCTAGTLSFCLGNMVSSSNQKAGISITSATTWGMIYGMGLLGTFSLLRGDSFAVEPTLTYLGSLAYLSIIASVLAFASYLTLLGRIGPARAGYSTVIFPVVALTVSTIFEGYVWTFAALLGLVLVIAGNVIMLRSR</sequence>
<accession>A0A378ZRD8</accession>
<feature type="transmembrane region" description="Helical" evidence="6">
    <location>
        <begin position="20"/>
        <end position="37"/>
    </location>
</feature>
<comment type="subcellular location">
    <subcellularLocation>
        <location evidence="1">Membrane</location>
        <topology evidence="1">Multi-pass membrane protein</topology>
    </subcellularLocation>
</comment>
<feature type="transmembrane region" description="Helical" evidence="6">
    <location>
        <begin position="164"/>
        <end position="184"/>
    </location>
</feature>
<feature type="domain" description="EamA" evidence="7">
    <location>
        <begin position="166"/>
        <end position="302"/>
    </location>
</feature>
<dbReference type="PANTHER" id="PTHR32322">
    <property type="entry name" value="INNER MEMBRANE TRANSPORTER"/>
    <property type="match status" value="1"/>
</dbReference>
<dbReference type="GO" id="GO:0016020">
    <property type="term" value="C:membrane"/>
    <property type="evidence" value="ECO:0007669"/>
    <property type="project" value="UniProtKB-SubCell"/>
</dbReference>
<name>A0A378ZRD8_9HYPH</name>
<evidence type="ECO:0000256" key="6">
    <source>
        <dbReference type="SAM" id="Phobius"/>
    </source>
</evidence>
<dbReference type="Proteomes" id="UP000255000">
    <property type="component" value="Unassembled WGS sequence"/>
</dbReference>
<comment type="similarity">
    <text evidence="2">Belongs to the EamA transporter family.</text>
</comment>
<feature type="transmembrane region" description="Helical" evidence="6">
    <location>
        <begin position="233"/>
        <end position="253"/>
    </location>
</feature>
<feature type="transmembrane region" description="Helical" evidence="6">
    <location>
        <begin position="79"/>
        <end position="101"/>
    </location>
</feature>
<keyword evidence="4 6" id="KW-1133">Transmembrane helix</keyword>
<dbReference type="InterPro" id="IPR050638">
    <property type="entry name" value="AA-Vitamin_Transporters"/>
</dbReference>
<feature type="transmembrane region" description="Helical" evidence="6">
    <location>
        <begin position="107"/>
        <end position="127"/>
    </location>
</feature>
<feature type="domain" description="EamA" evidence="7">
    <location>
        <begin position="25"/>
        <end position="151"/>
    </location>
</feature>
<evidence type="ECO:0000256" key="4">
    <source>
        <dbReference type="ARBA" id="ARBA00022989"/>
    </source>
</evidence>
<dbReference type="RefSeq" id="WP_019963217.1">
    <property type="nucleotide sequence ID" value="NZ_UGSK01000001.1"/>
</dbReference>
<dbReference type="InterPro" id="IPR037185">
    <property type="entry name" value="EmrE-like"/>
</dbReference>
<dbReference type="PANTHER" id="PTHR32322:SF2">
    <property type="entry name" value="EAMA DOMAIN-CONTAINING PROTEIN"/>
    <property type="match status" value="1"/>
</dbReference>
<evidence type="ECO:0000259" key="7">
    <source>
        <dbReference type="Pfam" id="PF00892"/>
    </source>
</evidence>
<organism evidence="8 9">
    <name type="scientific">Pannonibacter phragmitetus</name>
    <dbReference type="NCBI Taxonomy" id="121719"/>
    <lineage>
        <taxon>Bacteria</taxon>
        <taxon>Pseudomonadati</taxon>
        <taxon>Pseudomonadota</taxon>
        <taxon>Alphaproteobacteria</taxon>
        <taxon>Hyphomicrobiales</taxon>
        <taxon>Stappiaceae</taxon>
        <taxon>Pannonibacter</taxon>
    </lineage>
</organism>
<evidence type="ECO:0000256" key="3">
    <source>
        <dbReference type="ARBA" id="ARBA00022692"/>
    </source>
</evidence>
<dbReference type="AlphaFoldDB" id="A0A378ZRD8"/>
<feature type="transmembrane region" description="Helical" evidence="6">
    <location>
        <begin position="134"/>
        <end position="152"/>
    </location>
</feature>
<dbReference type="SUPFAM" id="SSF103481">
    <property type="entry name" value="Multidrug resistance efflux transporter EmrE"/>
    <property type="match status" value="2"/>
</dbReference>
<dbReference type="Pfam" id="PF00892">
    <property type="entry name" value="EamA"/>
    <property type="match status" value="2"/>
</dbReference>
<evidence type="ECO:0000256" key="5">
    <source>
        <dbReference type="ARBA" id="ARBA00023136"/>
    </source>
</evidence>
<keyword evidence="3 6" id="KW-0812">Transmembrane</keyword>
<evidence type="ECO:0000256" key="2">
    <source>
        <dbReference type="ARBA" id="ARBA00007362"/>
    </source>
</evidence>